<dbReference type="GO" id="GO:0030246">
    <property type="term" value="F:carbohydrate binding"/>
    <property type="evidence" value="ECO:0007669"/>
    <property type="project" value="InterPro"/>
</dbReference>
<gene>
    <name evidence="1" type="ORF">TAV2_LOCUS5847</name>
</gene>
<dbReference type="EMBL" id="OU466858">
    <property type="protein sequence ID" value="CAH2046379.1"/>
    <property type="molecule type" value="Genomic_DNA"/>
</dbReference>
<evidence type="ECO:0000313" key="1">
    <source>
        <dbReference type="EMBL" id="CAH2046379.1"/>
    </source>
</evidence>
<sequence>MLQNSITVLVNISYFVLYDSDTTDYEFINSMVLGIQRLLDHMAVRGNPANRQGGSMVPARPLEREVNRQGSSMKIISASSVYTMVPARQLVITHSENSQKWAWSFINEAPNYTTLEVATMIKIHWLKIFGKIETRNLTPGTEYEAVFLVKLEDNSIGWEQPVTLKLKVEEHDGNDYRVDRNENLKDYVGHNWVDILAGVFVVPPSNTPAKITFTMFQYVTDDRKRGLVVKDNTRFERRIVIELKDIFKLRRQAVVCISKLNVDNLHIIITPRFQGPQVFINFRGAELRNSFVAFLEPILRDANINAWPYQKKRVARLFLVEQGTTDRNEREFINSIVFEIQRLMSQIAVRRNPKVESNGQGGFLVPAKRLEITHFDNPEKWSWNIEIATMINIHTLIQINGDFHTRKLTPGRKYEVVFLLSLDDSALGWKKDVTLTLKVVMSGTTITRSEDECQKALCLDEYIGEDWVEIPVGNFEAPPTKHNAKIFFSMRQYVDSDPKSGLVVKGVAVRPVE</sequence>
<dbReference type="PANTHER" id="PTHR48478:SF1">
    <property type="entry name" value="LECTIN-LIKE"/>
    <property type="match status" value="1"/>
</dbReference>
<dbReference type="Proteomes" id="UP000836841">
    <property type="component" value="Chromosome 2"/>
</dbReference>
<dbReference type="InterPro" id="IPR052147">
    <property type="entry name" value="PP2-like/Lectin"/>
</dbReference>
<accession>A0AAU9RRQ7</accession>
<dbReference type="Pfam" id="PF14299">
    <property type="entry name" value="PP2"/>
    <property type="match status" value="2"/>
</dbReference>
<dbReference type="PANTHER" id="PTHR48478">
    <property type="entry name" value="LECTIN-LIKE"/>
    <property type="match status" value="1"/>
</dbReference>
<name>A0AAU9RRQ7_THLAR</name>
<keyword evidence="2" id="KW-1185">Reference proteome</keyword>
<dbReference type="AlphaFoldDB" id="A0AAU9RRQ7"/>
<organism evidence="1 2">
    <name type="scientific">Thlaspi arvense</name>
    <name type="common">Field penny-cress</name>
    <dbReference type="NCBI Taxonomy" id="13288"/>
    <lineage>
        <taxon>Eukaryota</taxon>
        <taxon>Viridiplantae</taxon>
        <taxon>Streptophyta</taxon>
        <taxon>Embryophyta</taxon>
        <taxon>Tracheophyta</taxon>
        <taxon>Spermatophyta</taxon>
        <taxon>Magnoliopsida</taxon>
        <taxon>eudicotyledons</taxon>
        <taxon>Gunneridae</taxon>
        <taxon>Pentapetalae</taxon>
        <taxon>rosids</taxon>
        <taxon>malvids</taxon>
        <taxon>Brassicales</taxon>
        <taxon>Brassicaceae</taxon>
        <taxon>Thlaspideae</taxon>
        <taxon>Thlaspi</taxon>
    </lineage>
</organism>
<reference evidence="1 2" key="1">
    <citation type="submission" date="2022-03" db="EMBL/GenBank/DDBJ databases">
        <authorList>
            <person name="Nunn A."/>
            <person name="Chopra R."/>
            <person name="Nunn A."/>
            <person name="Contreras Garrido A."/>
        </authorList>
    </citation>
    <scope>NUCLEOTIDE SEQUENCE [LARGE SCALE GENOMIC DNA]</scope>
</reference>
<evidence type="ECO:0000313" key="2">
    <source>
        <dbReference type="Proteomes" id="UP000836841"/>
    </source>
</evidence>
<proteinExistence type="predicted"/>
<dbReference type="InterPro" id="IPR025886">
    <property type="entry name" value="PP2-like"/>
</dbReference>
<protein>
    <submittedName>
        <fullName evidence="1">Uncharacterized protein</fullName>
    </submittedName>
</protein>